<comment type="similarity">
    <text evidence="8">Belongs to the binding-protein-dependent transport system permease family.</text>
</comment>
<keyword evidence="2 8" id="KW-0813">Transport</keyword>
<keyword evidence="3" id="KW-1003">Cell membrane</keyword>
<dbReference type="Gene3D" id="1.10.3720.10">
    <property type="entry name" value="MetI-like"/>
    <property type="match status" value="1"/>
</dbReference>
<dbReference type="GO" id="GO:0043190">
    <property type="term" value="C:ATP-binding cassette (ABC) transporter complex"/>
    <property type="evidence" value="ECO:0007669"/>
    <property type="project" value="InterPro"/>
</dbReference>
<feature type="transmembrane region" description="Helical" evidence="8">
    <location>
        <begin position="82"/>
        <end position="103"/>
    </location>
</feature>
<evidence type="ECO:0000256" key="7">
    <source>
        <dbReference type="ARBA" id="ARBA00023136"/>
    </source>
</evidence>
<feature type="domain" description="ABC transmembrane type-1" evidence="9">
    <location>
        <begin position="17"/>
        <end position="212"/>
    </location>
</feature>
<evidence type="ECO:0000313" key="10">
    <source>
        <dbReference type="EMBL" id="QAA76048.1"/>
    </source>
</evidence>
<dbReference type="SUPFAM" id="SSF161098">
    <property type="entry name" value="MetI-like"/>
    <property type="match status" value="1"/>
</dbReference>
<dbReference type="GO" id="GO:0006865">
    <property type="term" value="P:amino acid transport"/>
    <property type="evidence" value="ECO:0007669"/>
    <property type="project" value="UniProtKB-KW"/>
</dbReference>
<evidence type="ECO:0000256" key="1">
    <source>
        <dbReference type="ARBA" id="ARBA00004651"/>
    </source>
</evidence>
<dbReference type="InterPro" id="IPR010065">
    <property type="entry name" value="AA_ABC_transptr_permease_3TM"/>
</dbReference>
<dbReference type="NCBIfam" id="TIGR01726">
    <property type="entry name" value="HEQRo_perm_3TM"/>
    <property type="match status" value="1"/>
</dbReference>
<evidence type="ECO:0000256" key="3">
    <source>
        <dbReference type="ARBA" id="ARBA00022475"/>
    </source>
</evidence>
<dbReference type="Proteomes" id="UP000287233">
    <property type="component" value="Chromosome"/>
</dbReference>
<evidence type="ECO:0000313" key="11">
    <source>
        <dbReference type="Proteomes" id="UP000287233"/>
    </source>
</evidence>
<evidence type="ECO:0000256" key="2">
    <source>
        <dbReference type="ARBA" id="ARBA00022448"/>
    </source>
</evidence>
<comment type="subcellular location">
    <subcellularLocation>
        <location evidence="1 8">Cell membrane</location>
        <topology evidence="1 8">Multi-pass membrane protein</topology>
    </subcellularLocation>
</comment>
<name>A0A410FT09_BIPS1</name>
<evidence type="ECO:0000256" key="6">
    <source>
        <dbReference type="ARBA" id="ARBA00022989"/>
    </source>
</evidence>
<dbReference type="InterPro" id="IPR043429">
    <property type="entry name" value="ArtM/GltK/GlnP/TcyL/YhdX-like"/>
</dbReference>
<keyword evidence="4 8" id="KW-0812">Transmembrane</keyword>
<evidence type="ECO:0000256" key="4">
    <source>
        <dbReference type="ARBA" id="ARBA00022692"/>
    </source>
</evidence>
<reference evidence="11" key="1">
    <citation type="submission" date="2018-12" db="EMBL/GenBank/DDBJ databases">
        <title>Complete genome sequence of an uncultured bacterium of the candidate phylum Bipolaricaulota.</title>
        <authorList>
            <person name="Kadnikov V.V."/>
            <person name="Mardanov A.V."/>
            <person name="Beletsky A.V."/>
            <person name="Frank Y.A."/>
            <person name="Karnachuk O.V."/>
            <person name="Ravin N.V."/>
        </authorList>
    </citation>
    <scope>NUCLEOTIDE SEQUENCE [LARGE SCALE GENOMIC DNA]</scope>
</reference>
<evidence type="ECO:0000256" key="8">
    <source>
        <dbReference type="RuleBase" id="RU363032"/>
    </source>
</evidence>
<keyword evidence="6 8" id="KW-1133">Transmembrane helix</keyword>
<feature type="transmembrane region" description="Helical" evidence="8">
    <location>
        <begin position="20"/>
        <end position="41"/>
    </location>
</feature>
<dbReference type="AlphaFoldDB" id="A0A410FT09"/>
<sequence length="231" mass="25299">MNLVFDPAWLPRLGQGVLLTVQLTVYCMGLGAAVGAVLGLVRVYGGGRWSPLYWAASAYVHFFRGTPLLVQLLGIYLGLPTVGVLVGPFVAGLLAMTLNTAAYQAEYFRGAIQSVKSGQMMAARALGMSRGQAIAHVIMPQALRLIIPPWSNELIYMLKYSSIVSMTALRPETMDLFGVARSIASRNFRYFEVYILVALFYLAMVLLLTVALRWVERRVRIPGLGTPARGV</sequence>
<accession>A0A410FT09</accession>
<evidence type="ECO:0000259" key="9">
    <source>
        <dbReference type="PROSITE" id="PS50928"/>
    </source>
</evidence>
<keyword evidence="7 8" id="KW-0472">Membrane</keyword>
<evidence type="ECO:0000256" key="5">
    <source>
        <dbReference type="ARBA" id="ARBA00022970"/>
    </source>
</evidence>
<dbReference type="KEGG" id="bih:BIP78_0280"/>
<dbReference type="InterPro" id="IPR035906">
    <property type="entry name" value="MetI-like_sf"/>
</dbReference>
<keyword evidence="5" id="KW-0029">Amino-acid transport</keyword>
<proteinExistence type="inferred from homology"/>
<dbReference type="PANTHER" id="PTHR30614:SF0">
    <property type="entry name" value="L-CYSTINE TRANSPORT SYSTEM PERMEASE PROTEIN TCYL"/>
    <property type="match status" value="1"/>
</dbReference>
<dbReference type="PANTHER" id="PTHR30614">
    <property type="entry name" value="MEMBRANE COMPONENT OF AMINO ACID ABC TRANSPORTER"/>
    <property type="match status" value="1"/>
</dbReference>
<dbReference type="PROSITE" id="PS50928">
    <property type="entry name" value="ABC_TM1"/>
    <property type="match status" value="1"/>
</dbReference>
<dbReference type="GO" id="GO:0022857">
    <property type="term" value="F:transmembrane transporter activity"/>
    <property type="evidence" value="ECO:0007669"/>
    <property type="project" value="InterPro"/>
</dbReference>
<dbReference type="Pfam" id="PF00528">
    <property type="entry name" value="BPD_transp_1"/>
    <property type="match status" value="1"/>
</dbReference>
<dbReference type="CDD" id="cd06261">
    <property type="entry name" value="TM_PBP2"/>
    <property type="match status" value="1"/>
</dbReference>
<dbReference type="InterPro" id="IPR000515">
    <property type="entry name" value="MetI-like"/>
</dbReference>
<dbReference type="EMBL" id="CP034928">
    <property type="protein sequence ID" value="QAA76048.1"/>
    <property type="molecule type" value="Genomic_DNA"/>
</dbReference>
<gene>
    <name evidence="10" type="ORF">BIP78_0280</name>
</gene>
<feature type="transmembrane region" description="Helical" evidence="8">
    <location>
        <begin position="193"/>
        <end position="215"/>
    </location>
</feature>
<organism evidence="10 11">
    <name type="scientific">Bipolaricaulis sibiricus</name>
    <dbReference type="NCBI Taxonomy" id="2501609"/>
    <lineage>
        <taxon>Bacteria</taxon>
        <taxon>Candidatus Bipolaricaulota</taxon>
        <taxon>Candidatus Bipolaricaulia</taxon>
        <taxon>Candidatus Bipolaricaulales</taxon>
        <taxon>Candidatus Bipolaricaulaceae</taxon>
        <taxon>Candidatus Bipolaricaulis</taxon>
    </lineage>
</organism>
<protein>
    <submittedName>
        <fullName evidence="10">ABC transporter, permease protein (Cluster 3, basic aa/glutamine/opines)</fullName>
    </submittedName>
</protein>